<dbReference type="FunFam" id="3.40.50.2020:FF:000056">
    <property type="entry name" value="Ribose-phosphate pyrophosphokinase II"/>
    <property type="match status" value="1"/>
</dbReference>
<evidence type="ECO:0000256" key="2">
    <source>
        <dbReference type="ARBA" id="ARBA00013247"/>
    </source>
</evidence>
<dbReference type="InterPro" id="IPR029099">
    <property type="entry name" value="Pribosyltran_N"/>
</dbReference>
<comment type="similarity">
    <text evidence="1">Belongs to the ribose-phosphate pyrophosphokinase family.</text>
</comment>
<proteinExistence type="inferred from homology"/>
<evidence type="ECO:0000313" key="14">
    <source>
        <dbReference type="Proteomes" id="UP000605986"/>
    </source>
</evidence>
<evidence type="ECO:0000256" key="10">
    <source>
        <dbReference type="ARBA" id="ARBA00049535"/>
    </source>
</evidence>
<comment type="catalytic activity">
    <reaction evidence="10">
        <text>D-ribose 5-phosphate + ATP = 5-phospho-alpha-D-ribose 1-diphosphate + AMP + H(+)</text>
        <dbReference type="Rhea" id="RHEA:15609"/>
        <dbReference type="ChEBI" id="CHEBI:15378"/>
        <dbReference type="ChEBI" id="CHEBI:30616"/>
        <dbReference type="ChEBI" id="CHEBI:58017"/>
        <dbReference type="ChEBI" id="CHEBI:78346"/>
        <dbReference type="ChEBI" id="CHEBI:456215"/>
        <dbReference type="EC" id="2.7.6.1"/>
    </reaction>
</comment>
<reference evidence="13" key="1">
    <citation type="submission" date="2020-01" db="EMBL/GenBank/DDBJ databases">
        <title>Identification and distribution of gene clusters putatively required for synthesis of sphingolipid metabolism inhibitors in phylogenetically diverse species of the filamentous fungus Fusarium.</title>
        <authorList>
            <person name="Kim H.-S."/>
            <person name="Busman M."/>
            <person name="Brown D.W."/>
            <person name="Divon H."/>
            <person name="Uhlig S."/>
            <person name="Proctor R.H."/>
        </authorList>
    </citation>
    <scope>NUCLEOTIDE SEQUENCE</scope>
    <source>
        <strain evidence="13">NRRL 53441</strain>
    </source>
</reference>
<evidence type="ECO:0000256" key="8">
    <source>
        <dbReference type="ARBA" id="ARBA00022840"/>
    </source>
</evidence>
<dbReference type="GO" id="GO:0002189">
    <property type="term" value="C:ribose phosphate diphosphokinase complex"/>
    <property type="evidence" value="ECO:0007669"/>
    <property type="project" value="TreeGrafter"/>
</dbReference>
<protein>
    <recommendedName>
        <fullName evidence="2">ribose-phosphate diphosphokinase</fullName>
        <ecNumber evidence="2">2.7.6.1</ecNumber>
    </recommendedName>
</protein>
<dbReference type="GO" id="GO:0004749">
    <property type="term" value="F:ribose phosphate diphosphokinase activity"/>
    <property type="evidence" value="ECO:0007669"/>
    <property type="project" value="UniProtKB-EC"/>
</dbReference>
<evidence type="ECO:0000313" key="13">
    <source>
        <dbReference type="EMBL" id="KAF4453219.1"/>
    </source>
</evidence>
<dbReference type="Pfam" id="PF14572">
    <property type="entry name" value="Pribosyl_synth"/>
    <property type="match status" value="1"/>
</dbReference>
<accession>A0A8H4KPJ9</accession>
<keyword evidence="8" id="KW-0067">ATP-binding</keyword>
<sequence length="463" mass="49888">MVRNIVVLGGNSHPQLTENVCQILGVPASNRILGKFSGGESRCEIKDSVRGKDVYIIQSGSGNVNDNLIDLCIMISACKTGSAKRVTAVVPLFPYSRQPDWPYNKAGAPLSQISGSSKDYTFESVPPTPRPGGPKSAGLPNGVNNLTEKLSKTALANDGASGAPNGVNGANGTITPRRSDTISSTTSESRGHHAEGSVSSQRNAYTTHDYENQSNISAFQPKPGYKQWIAQAGTLVADLLTCAGADHIITMDLHDPQYQGFFDIPVDNLYGKALLQNYIQSQIPNYHTAVIVSPDAGGAKRATLIADSLKTDFALIHKVKPHTSDLPLEQNSCLATKERRPIRFTEHRNASMMLVGDVSNRICILVDDIVDTGNTITRAAKLLKKEGATQVYALVTHGVFSGDAIARINASAIDKMLVTNSVPQTEHRRMCPKLEILDISAVFAEAIRRVHHGESISVLFQHN</sequence>
<keyword evidence="4" id="KW-0479">Metal-binding</keyword>
<dbReference type="NCBIfam" id="TIGR01251">
    <property type="entry name" value="ribP_PPkin"/>
    <property type="match status" value="1"/>
</dbReference>
<feature type="compositionally biased region" description="Polar residues" evidence="11">
    <location>
        <begin position="168"/>
        <end position="188"/>
    </location>
</feature>
<evidence type="ECO:0000256" key="11">
    <source>
        <dbReference type="SAM" id="MobiDB-lite"/>
    </source>
</evidence>
<dbReference type="FunFam" id="3.40.50.2020:FF:000063">
    <property type="entry name" value="Phosphoribosylpyrophosphate synthetase"/>
    <property type="match status" value="1"/>
</dbReference>
<dbReference type="GO" id="GO:0006015">
    <property type="term" value="P:5-phosphoribose 1-diphosphate biosynthetic process"/>
    <property type="evidence" value="ECO:0007669"/>
    <property type="project" value="TreeGrafter"/>
</dbReference>
<evidence type="ECO:0000256" key="4">
    <source>
        <dbReference type="ARBA" id="ARBA00022723"/>
    </source>
</evidence>
<dbReference type="GO" id="GO:0006164">
    <property type="term" value="P:purine nucleotide biosynthetic process"/>
    <property type="evidence" value="ECO:0007669"/>
    <property type="project" value="TreeGrafter"/>
</dbReference>
<comment type="caution">
    <text evidence="13">The sequence shown here is derived from an EMBL/GenBank/DDBJ whole genome shotgun (WGS) entry which is preliminary data.</text>
</comment>
<dbReference type="InterPro" id="IPR005946">
    <property type="entry name" value="Rib-P_diPkinase"/>
</dbReference>
<dbReference type="FunFam" id="3.40.50.2020:FF:000005">
    <property type="entry name" value="Ribose-phosphate pyrophosphokinase 1"/>
    <property type="match status" value="1"/>
</dbReference>
<dbReference type="Pfam" id="PF13793">
    <property type="entry name" value="Pribosyltran_N"/>
    <property type="match status" value="1"/>
</dbReference>
<dbReference type="SUPFAM" id="SSF53271">
    <property type="entry name" value="PRTase-like"/>
    <property type="match status" value="2"/>
</dbReference>
<dbReference type="InterPro" id="IPR029057">
    <property type="entry name" value="PRTase-like"/>
</dbReference>
<evidence type="ECO:0000256" key="3">
    <source>
        <dbReference type="ARBA" id="ARBA00022679"/>
    </source>
</evidence>
<dbReference type="SMART" id="SM01400">
    <property type="entry name" value="Pribosyltran_N"/>
    <property type="match status" value="1"/>
</dbReference>
<keyword evidence="5" id="KW-0545">Nucleotide biosynthesis</keyword>
<keyword evidence="14" id="KW-1185">Reference proteome</keyword>
<dbReference type="InterPro" id="IPR000836">
    <property type="entry name" value="PRTase_dom"/>
</dbReference>
<feature type="region of interest" description="Disordered" evidence="11">
    <location>
        <begin position="115"/>
        <end position="144"/>
    </location>
</feature>
<name>A0A8H4KPJ9_9HYPO</name>
<organism evidence="13 14">
    <name type="scientific">Fusarium austroafricanum</name>
    <dbReference type="NCBI Taxonomy" id="2364996"/>
    <lineage>
        <taxon>Eukaryota</taxon>
        <taxon>Fungi</taxon>
        <taxon>Dikarya</taxon>
        <taxon>Ascomycota</taxon>
        <taxon>Pezizomycotina</taxon>
        <taxon>Sordariomycetes</taxon>
        <taxon>Hypocreomycetidae</taxon>
        <taxon>Hypocreales</taxon>
        <taxon>Nectriaceae</taxon>
        <taxon>Fusarium</taxon>
        <taxon>Fusarium concolor species complex</taxon>
    </lineage>
</organism>
<evidence type="ECO:0000256" key="1">
    <source>
        <dbReference type="ARBA" id="ARBA00006478"/>
    </source>
</evidence>
<dbReference type="EC" id="2.7.6.1" evidence="2"/>
<keyword evidence="3" id="KW-0808">Transferase</keyword>
<dbReference type="AlphaFoldDB" id="A0A8H4KPJ9"/>
<dbReference type="EMBL" id="JAADJG010000160">
    <property type="protein sequence ID" value="KAF4453219.1"/>
    <property type="molecule type" value="Genomic_DNA"/>
</dbReference>
<evidence type="ECO:0000256" key="9">
    <source>
        <dbReference type="ARBA" id="ARBA00022842"/>
    </source>
</evidence>
<evidence type="ECO:0000256" key="6">
    <source>
        <dbReference type="ARBA" id="ARBA00022741"/>
    </source>
</evidence>
<keyword evidence="7 13" id="KW-0418">Kinase</keyword>
<dbReference type="PANTHER" id="PTHR10210:SF36">
    <property type="entry name" value="RIBOSE-PHOSPHATE PYROPHOSPHOKINASE 5"/>
    <property type="match status" value="1"/>
</dbReference>
<evidence type="ECO:0000256" key="5">
    <source>
        <dbReference type="ARBA" id="ARBA00022727"/>
    </source>
</evidence>
<feature type="region of interest" description="Disordered" evidence="11">
    <location>
        <begin position="156"/>
        <end position="204"/>
    </location>
</feature>
<dbReference type="GO" id="GO:0016301">
    <property type="term" value="F:kinase activity"/>
    <property type="evidence" value="ECO:0007669"/>
    <property type="project" value="UniProtKB-KW"/>
</dbReference>
<dbReference type="CDD" id="cd06223">
    <property type="entry name" value="PRTases_typeI"/>
    <property type="match status" value="1"/>
</dbReference>
<dbReference type="GO" id="GO:0005737">
    <property type="term" value="C:cytoplasm"/>
    <property type="evidence" value="ECO:0007669"/>
    <property type="project" value="TreeGrafter"/>
</dbReference>
<keyword evidence="6" id="KW-0547">Nucleotide-binding</keyword>
<dbReference type="GO" id="GO:0005524">
    <property type="term" value="F:ATP binding"/>
    <property type="evidence" value="ECO:0007669"/>
    <property type="project" value="UniProtKB-KW"/>
</dbReference>
<dbReference type="PANTHER" id="PTHR10210">
    <property type="entry name" value="RIBOSE-PHOSPHATE DIPHOSPHOKINASE FAMILY MEMBER"/>
    <property type="match status" value="1"/>
</dbReference>
<dbReference type="Gene3D" id="3.40.50.2020">
    <property type="match status" value="3"/>
</dbReference>
<dbReference type="GO" id="GO:0000287">
    <property type="term" value="F:magnesium ion binding"/>
    <property type="evidence" value="ECO:0007669"/>
    <property type="project" value="InterPro"/>
</dbReference>
<gene>
    <name evidence="13" type="ORF">F53441_4092</name>
</gene>
<feature type="domain" description="Ribose-phosphate pyrophosphokinase N-terminal" evidence="12">
    <location>
        <begin position="6"/>
        <end position="98"/>
    </location>
</feature>
<evidence type="ECO:0000259" key="12">
    <source>
        <dbReference type="Pfam" id="PF13793"/>
    </source>
</evidence>
<dbReference type="OrthoDB" id="413572at2759"/>
<keyword evidence="9" id="KW-0460">Magnesium</keyword>
<evidence type="ECO:0000256" key="7">
    <source>
        <dbReference type="ARBA" id="ARBA00022777"/>
    </source>
</evidence>
<dbReference type="Proteomes" id="UP000605986">
    <property type="component" value="Unassembled WGS sequence"/>
</dbReference>